<dbReference type="SUPFAM" id="SSF50939">
    <property type="entry name" value="Sialidases"/>
    <property type="match status" value="1"/>
</dbReference>
<organism evidence="3 4">
    <name type="scientific">Marine Group III euryarchaeote CG-Bathy1</name>
    <dbReference type="NCBI Taxonomy" id="1889001"/>
    <lineage>
        <taxon>Archaea</taxon>
        <taxon>Methanobacteriati</taxon>
        <taxon>Thermoplasmatota</taxon>
        <taxon>Thermoplasmata</taxon>
        <taxon>Candidatus Thermoprofundales</taxon>
    </lineage>
</organism>
<evidence type="ECO:0000256" key="1">
    <source>
        <dbReference type="SAM" id="MobiDB-lite"/>
    </source>
</evidence>
<dbReference type="EMBL" id="MIYU01000022">
    <property type="protein sequence ID" value="OIR13687.1"/>
    <property type="molecule type" value="Genomic_DNA"/>
</dbReference>
<evidence type="ECO:0008006" key="5">
    <source>
        <dbReference type="Google" id="ProtNLM"/>
    </source>
</evidence>
<comment type="caution">
    <text evidence="3">The sequence shown here is derived from an EMBL/GenBank/DDBJ whole genome shotgun (WGS) entry which is preliminary data.</text>
</comment>
<dbReference type="Proteomes" id="UP000183815">
    <property type="component" value="Unassembled WGS sequence"/>
</dbReference>
<keyword evidence="2" id="KW-1133">Transmembrane helix</keyword>
<evidence type="ECO:0000313" key="4">
    <source>
        <dbReference type="Proteomes" id="UP000183815"/>
    </source>
</evidence>
<keyword evidence="2" id="KW-0812">Transmembrane</keyword>
<keyword evidence="2" id="KW-0472">Membrane</keyword>
<dbReference type="InterPro" id="IPR013783">
    <property type="entry name" value="Ig-like_fold"/>
</dbReference>
<evidence type="ECO:0000313" key="3">
    <source>
        <dbReference type="EMBL" id="OIR13687.1"/>
    </source>
</evidence>
<sequence length="1781" mass="192454">MLNIRAKSFALVLVLLFNLAATAETVTEFQQDGIAKEEVTLVFEESDSDDSVSLEYPNVEVLDASFKIRGTPDDEGNYPNDIKVTAGNSKLWSYGSNVGAGYGALGQQTTFSGGESSISLNFDDDFAGSFDVLLPADICGSMVSTDGCSITGASVDITGISSPPDNFEDAIHASEDSNGGSVSGHDRNDDMTSGSNFAIDDSGNIHAIWLDNGDLNSEDNFAQDVFYSNWDGNDWSDIVQLSSAADDDYIDTTPQIAVSGQSIYALWGAGVLDSAGELDFQIHFTSSLGGDSWSTPVDIKDDDDGGYLMPAMAVQTFSTGTDVHVTWRGIDSDTNLSKIMYRISNDGGVNWNNPTVVSEAENADAYKVLPDIVATSDEVHIVWVDNSTTIAGDTTDGSGDTVWTSCSNDCEGEGWSTPVLVSTGSDGDTDIPMITIDDDGGLHAVWTEFSESTIDVVYHYCESQNGCSTTSGGDEDVLATSTADMTPVWPSIVWDGDDNLYVAWSELGDDTDSIVLSTGTISSLGGSTTISFSTSSTVDDGTESRGRRDVVLDIDNQDFIWAGWMDREQKETNEDWVWTGTDQDYYFKRSSQPSQAWDGSSWDEGLPLVSDNFYHGESSSVSVASDSEYTYMVYYDSGDLMGPSSEGNGNDAHLDDGDILFARSSNGEDWEDFQTVSNRDMDGSVYLVDAFGDSMVPTIAASGNGYVYAAWMEMGRDTTADGSYYVAKILTKYSDNYGAPDSWSDVVELDTAPDSSLGCCVDNVKVSISNDMVHWVWRYINAGTYDSEIRYTSSSLGGTIAGYDVIADRSMDVTTMTGTILWSTILDTDNSNTLAGWLEVIVDAGFIDSGTTQLIISEDGDGWSGVKEVPHNTPSSSGDTFHIYTPPIATLDGQNINVLQVEVHESDYTYELYYRSSSNLGDRWDSVLAVSGGLDGDYIHNPYMIVSNGATFATFNYYDWAAGSFSEYYYIYTTDGSDWSDPLLVSDSSTLAEISFAGLTYSENLVVAWAEIVEEEDGTLHFNVMSRLADGSGYPNDPRLRVGGIEVWEYFGEYSETQTLEGIDFEQALEQAIMEGTAVEDEYGTPLVLVSFDVDVSQMGGSLLFSNLKITYEAELTVNNSLSDKLNSQNSEDDPANVPLVFQARSGILVVNGLEIETVDADLKFSHVELDTYPLYEANDLGISVTIENSETGDASTNVQVWYEENDAVISITEKNITVPARDSDGNPGESTFTVYWSDMPEGEFDLIIEIGDSSPTDISADTGNCMDEDAEALADSDNNEVTAEDGCDMIKIPVEILKSYPIFEVDEFGLDGVAIEGENVDVEVDVINIGTRNANVDVCVYENSGGNGDSVLDNCEDKSIPRDADYEDEDSWTVNPNVESLWLRIVDSENGTVYLNQPLDIVVKYLPDFEVINVVWTDLFNNDVMTTYVTDGTSVNGQVFIQNTGSFDVITDFEVMLCYPAGADGKDDCDGFIYPDGSTFFSNQEIDSGETITLDIDFDIDSNGRENTDWSMLLIAKNIDRQNDEHCGLSPQDDQECSSVVSGVGEVIDTSYIIEVAGPPDVRITNVQVSDDNPGAGDTIQFTVELSNSAGDSGASGDIGLYLEGSFSSIGNGTFEIERYDSSEIYTVEWAVPMSYKGAYNFEVRLENIYPEEGDFSGGDNSGSVSIDVTALVIPDEGGSLDITLIAAAGVGLLALGLVGAFVMSRRGKGGDDFVDDLQQPAPPMMDDIAPPSSPAFTPEAAAGVTVACPTCQTQLKITDPTRPITVACPGCQTQLRLDS</sequence>
<feature type="region of interest" description="Disordered" evidence="1">
    <location>
        <begin position="169"/>
        <end position="196"/>
    </location>
</feature>
<name>A0A1J5SYW7_9ARCH</name>
<accession>A0A1J5SYW7</accession>
<dbReference type="Gene3D" id="2.60.40.10">
    <property type="entry name" value="Immunoglobulins"/>
    <property type="match status" value="1"/>
</dbReference>
<reference evidence="3 4" key="1">
    <citation type="submission" date="2016-08" db="EMBL/GenBank/DDBJ databases">
        <title>New Insights into Marine Group III Euryarchaeota, from dark to light.</title>
        <authorList>
            <person name="Haro-Moreno J.M."/>
            <person name="Rodriguez-Valera F."/>
            <person name="Lopez-Garcia P."/>
            <person name="Moreira D."/>
            <person name="Martin-Cuadrado A.B."/>
        </authorList>
    </citation>
    <scope>NUCLEOTIDE SEQUENCE [LARGE SCALE GENOMIC DNA]</scope>
    <source>
        <strain evidence="3">CG-Bathy1</strain>
    </source>
</reference>
<evidence type="ECO:0000256" key="2">
    <source>
        <dbReference type="SAM" id="Phobius"/>
    </source>
</evidence>
<feature type="transmembrane region" description="Helical" evidence="2">
    <location>
        <begin position="1684"/>
        <end position="1705"/>
    </location>
</feature>
<protein>
    <recommendedName>
        <fullName evidence="5">CARDB domain-containing protein</fullName>
    </recommendedName>
</protein>
<gene>
    <name evidence="3" type="ORF">BEU04_03755</name>
</gene>
<proteinExistence type="predicted"/>
<dbReference type="InterPro" id="IPR036278">
    <property type="entry name" value="Sialidase_sf"/>
</dbReference>